<feature type="domain" description="MaoC-like" evidence="2">
    <location>
        <begin position="22"/>
        <end position="114"/>
    </location>
</feature>
<dbReference type="Proteomes" id="UP001501747">
    <property type="component" value="Unassembled WGS sequence"/>
</dbReference>
<evidence type="ECO:0000259" key="2">
    <source>
        <dbReference type="Pfam" id="PF01575"/>
    </source>
</evidence>
<evidence type="ECO:0000313" key="4">
    <source>
        <dbReference type="Proteomes" id="UP001501747"/>
    </source>
</evidence>
<organism evidence="3 4">
    <name type="scientific">Allokutzneria multivorans</name>
    <dbReference type="NCBI Taxonomy" id="1142134"/>
    <lineage>
        <taxon>Bacteria</taxon>
        <taxon>Bacillati</taxon>
        <taxon>Actinomycetota</taxon>
        <taxon>Actinomycetes</taxon>
        <taxon>Pseudonocardiales</taxon>
        <taxon>Pseudonocardiaceae</taxon>
        <taxon>Allokutzneria</taxon>
    </lineage>
</organism>
<sequence>MSTTTTGLRRAADVAKGDQLPPLTLKVTRRDLIRYSGISSDCNFIHYSDKRAKEAGLPGVIAHGLLTMGMVARIVTDWVGDPAAVIDYQARFGRPVVVPDDEAGTTIDVTAKVGLVNDDGTARVDVYAKCEGQLIFGRCYAIVRLA</sequence>
<evidence type="ECO:0000313" key="3">
    <source>
        <dbReference type="EMBL" id="GAA4000904.1"/>
    </source>
</evidence>
<reference evidence="4" key="1">
    <citation type="journal article" date="2019" name="Int. J. Syst. Evol. Microbiol.">
        <title>The Global Catalogue of Microorganisms (GCM) 10K type strain sequencing project: providing services to taxonomists for standard genome sequencing and annotation.</title>
        <authorList>
            <consortium name="The Broad Institute Genomics Platform"/>
            <consortium name="The Broad Institute Genome Sequencing Center for Infectious Disease"/>
            <person name="Wu L."/>
            <person name="Ma J."/>
        </authorList>
    </citation>
    <scope>NUCLEOTIDE SEQUENCE [LARGE SCALE GENOMIC DNA]</scope>
    <source>
        <strain evidence="4">JCM 17342</strain>
    </source>
</reference>
<dbReference type="Gene3D" id="3.10.129.10">
    <property type="entry name" value="Hotdog Thioesterase"/>
    <property type="match status" value="1"/>
</dbReference>
<keyword evidence="4" id="KW-1185">Reference proteome</keyword>
<dbReference type="Pfam" id="PF01575">
    <property type="entry name" value="MaoC_dehydratas"/>
    <property type="match status" value="1"/>
</dbReference>
<protein>
    <submittedName>
        <fullName evidence="3">MaoC family dehydratase</fullName>
    </submittedName>
</protein>
<dbReference type="InterPro" id="IPR029069">
    <property type="entry name" value="HotDog_dom_sf"/>
</dbReference>
<name>A0ABP7RQY3_9PSEU</name>
<comment type="caution">
    <text evidence="3">The sequence shown here is derived from an EMBL/GenBank/DDBJ whole genome shotgun (WGS) entry which is preliminary data.</text>
</comment>
<dbReference type="RefSeq" id="WP_344873404.1">
    <property type="nucleotide sequence ID" value="NZ_BAABAL010000006.1"/>
</dbReference>
<proteinExistence type="inferred from homology"/>
<evidence type="ECO:0000256" key="1">
    <source>
        <dbReference type="ARBA" id="ARBA00005254"/>
    </source>
</evidence>
<accession>A0ABP7RQY3</accession>
<dbReference type="PANTHER" id="PTHR43841">
    <property type="entry name" value="3-HYDROXYACYL-THIOESTER DEHYDRATASE HTDX-RELATED"/>
    <property type="match status" value="1"/>
</dbReference>
<dbReference type="EMBL" id="BAABAL010000006">
    <property type="protein sequence ID" value="GAA4000904.1"/>
    <property type="molecule type" value="Genomic_DNA"/>
</dbReference>
<comment type="similarity">
    <text evidence="1">Belongs to the enoyl-CoA hydratase/isomerase family.</text>
</comment>
<dbReference type="InterPro" id="IPR002539">
    <property type="entry name" value="MaoC-like_dom"/>
</dbReference>
<dbReference type="SUPFAM" id="SSF54637">
    <property type="entry name" value="Thioesterase/thiol ester dehydrase-isomerase"/>
    <property type="match status" value="1"/>
</dbReference>
<dbReference type="PANTHER" id="PTHR43841:SF3">
    <property type="entry name" value="(3R)-HYDROXYACYL-ACP DEHYDRATASE SUBUNIT HADB"/>
    <property type="match status" value="1"/>
</dbReference>
<gene>
    <name evidence="3" type="ORF">GCM10022247_21840</name>
</gene>